<comment type="similarity">
    <text evidence="2">Belongs to the nucleobase:cation symporter-2 (NCS2) (TC 2.A.40) family.</text>
</comment>
<feature type="transmembrane region" description="Helical" evidence="7">
    <location>
        <begin position="107"/>
        <end position="125"/>
    </location>
</feature>
<dbReference type="GO" id="GO:0005886">
    <property type="term" value="C:plasma membrane"/>
    <property type="evidence" value="ECO:0007669"/>
    <property type="project" value="TreeGrafter"/>
</dbReference>
<keyword evidence="4 7" id="KW-0812">Transmembrane</keyword>
<sequence>MTTRPPGLIYAVDDQPPLAILAVSALQHIALMAITLIFPIIVAREANLSRTQFLDLVSLSMLGLGVANICFCLRLRLIGSGYLCGAAYTAIFLGPSLFALQQGGLPLVFGMTVVGGLVQVAIAPLLRRLRALLPSEIAGLVIAVVGLTLAGLGVRYGLGIDAQQQKINPEYVIVAGVSLVTMTVLNVWSKGYGKMFCVLIGMTVGYAVSAARGMFDPAAIIPEGGLSIVRVPQLQHMGLSFDPVLIAPFAVAALAATLRAMGDVSNAQRINDADWVRPNFASLAGGVMANGVAVMFCGLVGSSGINTYSSSIGLSGATGVTSRSVGYAIGLGFCVLAFVPPVAVALAAMPLPVMGAALFFTAAFVFTSGLQMITARMLDARKTLVIGFSFAMAIVADLYHEALMEMPIVLQPIFGNSLVLGTVCAVVLNLLMRIGVRQQVSLKLAPGGINRDAVERFLTEQGARWAARRDIMQRAIFGVVQLLEVVGDPPGGVEVEASFDEFNLDIRIRYVGVPLTIPDRRPTPKEILESEHGETLLAGYLLRQSADSISASGDDGFVEMILHYDH</sequence>
<accession>A0A508SU49</accession>
<feature type="transmembrane region" description="Helical" evidence="7">
    <location>
        <begin position="53"/>
        <end position="74"/>
    </location>
</feature>
<dbReference type="EMBL" id="CAADFC020000004">
    <property type="protein sequence ID" value="VIO65154.1"/>
    <property type="molecule type" value="Genomic_DNA"/>
</dbReference>
<evidence type="ECO:0000256" key="7">
    <source>
        <dbReference type="SAM" id="Phobius"/>
    </source>
</evidence>
<evidence type="ECO:0000256" key="4">
    <source>
        <dbReference type="ARBA" id="ARBA00022692"/>
    </source>
</evidence>
<comment type="subcellular location">
    <subcellularLocation>
        <location evidence="1">Membrane</location>
        <topology evidence="1">Multi-pass membrane protein</topology>
    </subcellularLocation>
</comment>
<dbReference type="GO" id="GO:0042907">
    <property type="term" value="F:xanthine transmembrane transporter activity"/>
    <property type="evidence" value="ECO:0007669"/>
    <property type="project" value="TreeGrafter"/>
</dbReference>
<feature type="transmembrane region" description="Helical" evidence="7">
    <location>
        <begin position="80"/>
        <end position="100"/>
    </location>
</feature>
<feature type="transmembrane region" description="Helical" evidence="7">
    <location>
        <begin position="20"/>
        <end position="41"/>
    </location>
</feature>
<evidence type="ECO:0000256" key="6">
    <source>
        <dbReference type="ARBA" id="ARBA00023136"/>
    </source>
</evidence>
<evidence type="ECO:0000256" key="1">
    <source>
        <dbReference type="ARBA" id="ARBA00004141"/>
    </source>
</evidence>
<dbReference type="NCBIfam" id="NF037981">
    <property type="entry name" value="NCS2_1"/>
    <property type="match status" value="1"/>
</dbReference>
<feature type="transmembrane region" description="Helical" evidence="7">
    <location>
        <begin position="408"/>
        <end position="431"/>
    </location>
</feature>
<evidence type="ECO:0000313" key="9">
    <source>
        <dbReference type="Proteomes" id="UP000328092"/>
    </source>
</evidence>
<name>A0A508SU49_9BRAD</name>
<dbReference type="Proteomes" id="UP000328092">
    <property type="component" value="Unassembled WGS sequence"/>
</dbReference>
<dbReference type="AlphaFoldDB" id="A0A508SU49"/>
<keyword evidence="5 7" id="KW-1133">Transmembrane helix</keyword>
<keyword evidence="6 7" id="KW-0472">Membrane</keyword>
<dbReference type="InterPro" id="IPR006043">
    <property type="entry name" value="NCS2"/>
</dbReference>
<feature type="transmembrane region" description="Helical" evidence="7">
    <location>
        <begin position="384"/>
        <end position="402"/>
    </location>
</feature>
<organism evidence="8 9">
    <name type="scientific">Bradyrhizobium ivorense</name>
    <dbReference type="NCBI Taxonomy" id="2511166"/>
    <lineage>
        <taxon>Bacteria</taxon>
        <taxon>Pseudomonadati</taxon>
        <taxon>Pseudomonadota</taxon>
        <taxon>Alphaproteobacteria</taxon>
        <taxon>Hyphomicrobiales</taxon>
        <taxon>Nitrobacteraceae</taxon>
        <taxon>Bradyrhizobium</taxon>
    </lineage>
</organism>
<evidence type="ECO:0000256" key="5">
    <source>
        <dbReference type="ARBA" id="ARBA00022989"/>
    </source>
</evidence>
<dbReference type="Pfam" id="PF00860">
    <property type="entry name" value="Xan_ur_permease"/>
    <property type="match status" value="1"/>
</dbReference>
<feature type="transmembrane region" description="Helical" evidence="7">
    <location>
        <begin position="280"/>
        <end position="305"/>
    </location>
</feature>
<evidence type="ECO:0000313" key="8">
    <source>
        <dbReference type="EMBL" id="VIO65154.1"/>
    </source>
</evidence>
<feature type="transmembrane region" description="Helical" evidence="7">
    <location>
        <begin position="195"/>
        <end position="215"/>
    </location>
</feature>
<comment type="caution">
    <text evidence="8">The sequence shown here is derived from an EMBL/GenBank/DDBJ whole genome shotgun (WGS) entry which is preliminary data.</text>
</comment>
<feature type="transmembrane region" description="Helical" evidence="7">
    <location>
        <begin position="325"/>
        <end position="347"/>
    </location>
</feature>
<gene>
    <name evidence="8" type="primary">xanP</name>
    <name evidence="8" type="ORF">CI1B_02510</name>
</gene>
<dbReference type="OrthoDB" id="9805749at2"/>
<reference evidence="8" key="1">
    <citation type="submission" date="2019-02" db="EMBL/GenBank/DDBJ databases">
        <authorList>
            <person name="Pothier F.J."/>
        </authorList>
    </citation>
    <scope>NUCLEOTIDE SEQUENCE</scope>
    <source>
        <strain evidence="8">CI-1B</strain>
    </source>
</reference>
<evidence type="ECO:0000256" key="3">
    <source>
        <dbReference type="ARBA" id="ARBA00022448"/>
    </source>
</evidence>
<protein>
    <submittedName>
        <fullName evidence="8">Xanthine permease XanP</fullName>
    </submittedName>
</protein>
<dbReference type="RefSeq" id="WP_139857078.1">
    <property type="nucleotide sequence ID" value="NZ_CAADFC020000004.1"/>
</dbReference>
<keyword evidence="9" id="KW-1185">Reference proteome</keyword>
<proteinExistence type="inferred from homology"/>
<keyword evidence="3" id="KW-0813">Transport</keyword>
<evidence type="ECO:0000256" key="2">
    <source>
        <dbReference type="ARBA" id="ARBA00008821"/>
    </source>
</evidence>
<feature type="transmembrane region" description="Helical" evidence="7">
    <location>
        <begin position="137"/>
        <end position="158"/>
    </location>
</feature>
<feature type="transmembrane region" description="Helical" evidence="7">
    <location>
        <begin position="353"/>
        <end position="372"/>
    </location>
</feature>
<dbReference type="PANTHER" id="PTHR42810:SF2">
    <property type="entry name" value="PURINE PERMEASE C1399.01C-RELATED"/>
    <property type="match status" value="1"/>
</dbReference>
<feature type="transmembrane region" description="Helical" evidence="7">
    <location>
        <begin position="170"/>
        <end position="189"/>
    </location>
</feature>
<dbReference type="PANTHER" id="PTHR42810">
    <property type="entry name" value="PURINE PERMEASE C1399.01C-RELATED"/>
    <property type="match status" value="1"/>
</dbReference>